<keyword evidence="2" id="KW-1185">Reference proteome</keyword>
<sequence>MIEPDRRFLTIIRAAESIILIIIENRAEAGRIMYNEGSEMGGGYLMHSIRTYRGPPILAEDIDAQIRDATRRYRDTSLMLAQRDCRHGRELNDEMIQLRDKLQPANIAALEDVARVQQKISIYQEKVPLVLESDKDLKVALQSLQVDEQMNQRTDKDSKSLSGRKIIFFATCAVVSNSLVCFKFCSFYLYITYLLDKKFQFNLDEFDVFMVAAVNRRISMQMMIETAREADYTQDASSVSPGPDVRVHRLQDPERGQGILDETNSF</sequence>
<name>A0A397JMW7_9GLOM</name>
<protein>
    <submittedName>
        <fullName evidence="1">Uncharacterized protein</fullName>
    </submittedName>
</protein>
<organism evidence="1 2">
    <name type="scientific">Diversispora epigaea</name>
    <dbReference type="NCBI Taxonomy" id="1348612"/>
    <lineage>
        <taxon>Eukaryota</taxon>
        <taxon>Fungi</taxon>
        <taxon>Fungi incertae sedis</taxon>
        <taxon>Mucoromycota</taxon>
        <taxon>Glomeromycotina</taxon>
        <taxon>Glomeromycetes</taxon>
        <taxon>Diversisporales</taxon>
        <taxon>Diversisporaceae</taxon>
        <taxon>Diversispora</taxon>
    </lineage>
</organism>
<accession>A0A397JMW7</accession>
<dbReference type="OrthoDB" id="10072614at2759"/>
<dbReference type="AlphaFoldDB" id="A0A397JMW7"/>
<proteinExistence type="predicted"/>
<evidence type="ECO:0000313" key="2">
    <source>
        <dbReference type="Proteomes" id="UP000266861"/>
    </source>
</evidence>
<dbReference type="Proteomes" id="UP000266861">
    <property type="component" value="Unassembled WGS sequence"/>
</dbReference>
<comment type="caution">
    <text evidence="1">The sequence shown here is derived from an EMBL/GenBank/DDBJ whole genome shotgun (WGS) entry which is preliminary data.</text>
</comment>
<dbReference type="STRING" id="1348612.A0A397JMW7"/>
<dbReference type="EMBL" id="PQFF01000019">
    <property type="protein sequence ID" value="RHZ88692.1"/>
    <property type="molecule type" value="Genomic_DNA"/>
</dbReference>
<reference evidence="1 2" key="1">
    <citation type="submission" date="2018-08" db="EMBL/GenBank/DDBJ databases">
        <title>Genome and evolution of the arbuscular mycorrhizal fungus Diversispora epigaea (formerly Glomus versiforme) and its bacterial endosymbionts.</title>
        <authorList>
            <person name="Sun X."/>
            <person name="Fei Z."/>
            <person name="Harrison M."/>
        </authorList>
    </citation>
    <scope>NUCLEOTIDE SEQUENCE [LARGE SCALE GENOMIC DNA]</scope>
    <source>
        <strain evidence="1 2">IT104</strain>
    </source>
</reference>
<gene>
    <name evidence="1" type="ORF">Glove_21g316</name>
</gene>
<evidence type="ECO:0000313" key="1">
    <source>
        <dbReference type="EMBL" id="RHZ88692.1"/>
    </source>
</evidence>